<dbReference type="NCBIfam" id="NF005559">
    <property type="entry name" value="PRK07231.1"/>
    <property type="match status" value="1"/>
</dbReference>
<dbReference type="PANTHER" id="PTHR24321">
    <property type="entry name" value="DEHYDROGENASES, SHORT CHAIN"/>
    <property type="match status" value="1"/>
</dbReference>
<dbReference type="OrthoDB" id="112317at2"/>
<dbReference type="PANTHER" id="PTHR24321:SF8">
    <property type="entry name" value="ESTRADIOL 17-BETA-DEHYDROGENASE 8-RELATED"/>
    <property type="match status" value="1"/>
</dbReference>
<sequence length="265" mass="28087">MQKSDVSVASKGGEWMRLQGKTAIVTGGASGIGKAGCLAFAAEGASVMVVDVNRDGGEQVAAQIRRDGGSALSIAADISKEEDVRNMVRATAGHFGGVDVLFQNAAWYTVVPADRLELSDWQRTIDVTLTGPFLCCKHVIPAMQSRGGGSIILTSSVGGSVAFPAHPAYNAAKGGVNLLMKNLALDYGPDQIRVNCISPGIIETPLTERAVRDPIKYDDYINRWCFTRRIGTPQDVAAAALFLASDESSFVTGSVMYVDNGWTAR</sequence>
<reference evidence="3 4" key="1">
    <citation type="submission" date="2019-05" db="EMBL/GenBank/DDBJ databases">
        <title>We sequenced the genome of Paenibacillus hemerocallicola KCTC 33185 for further insight into its adaptation and study the phylogeny of Paenibacillus.</title>
        <authorList>
            <person name="Narsing Rao M.P."/>
        </authorList>
    </citation>
    <scope>NUCLEOTIDE SEQUENCE [LARGE SCALE GENOMIC DNA]</scope>
    <source>
        <strain evidence="3 4">KCTC 33185</strain>
    </source>
</reference>
<evidence type="ECO:0000256" key="2">
    <source>
        <dbReference type="ARBA" id="ARBA00023002"/>
    </source>
</evidence>
<dbReference type="InterPro" id="IPR020904">
    <property type="entry name" value="Sc_DH/Rdtase_CS"/>
</dbReference>
<evidence type="ECO:0000313" key="4">
    <source>
        <dbReference type="Proteomes" id="UP000307943"/>
    </source>
</evidence>
<comment type="caution">
    <text evidence="3">The sequence shown here is derived from an EMBL/GenBank/DDBJ whole genome shotgun (WGS) entry which is preliminary data.</text>
</comment>
<dbReference type="EC" id="1.1.1.47" evidence="3"/>
<dbReference type="InterPro" id="IPR002347">
    <property type="entry name" value="SDR_fam"/>
</dbReference>
<dbReference type="FunFam" id="3.40.50.720:FF:000084">
    <property type="entry name" value="Short-chain dehydrogenase reductase"/>
    <property type="match status" value="1"/>
</dbReference>
<organism evidence="3 4">
    <name type="scientific">Paenibacillus hemerocallicola</name>
    <dbReference type="NCBI Taxonomy" id="1172614"/>
    <lineage>
        <taxon>Bacteria</taxon>
        <taxon>Bacillati</taxon>
        <taxon>Bacillota</taxon>
        <taxon>Bacilli</taxon>
        <taxon>Bacillales</taxon>
        <taxon>Paenibacillaceae</taxon>
        <taxon>Paenibacillus</taxon>
    </lineage>
</organism>
<dbReference type="AlphaFoldDB" id="A0A5C4SWG6"/>
<dbReference type="SUPFAM" id="SSF51735">
    <property type="entry name" value="NAD(P)-binding Rossmann-fold domains"/>
    <property type="match status" value="1"/>
</dbReference>
<dbReference type="CDD" id="cd05233">
    <property type="entry name" value="SDR_c"/>
    <property type="match status" value="1"/>
</dbReference>
<comment type="similarity">
    <text evidence="1">Belongs to the short-chain dehydrogenases/reductases (SDR) family.</text>
</comment>
<dbReference type="EMBL" id="VDCQ01000107">
    <property type="protein sequence ID" value="TNJ56494.1"/>
    <property type="molecule type" value="Genomic_DNA"/>
</dbReference>
<dbReference type="InterPro" id="IPR036291">
    <property type="entry name" value="NAD(P)-bd_dom_sf"/>
</dbReference>
<dbReference type="GO" id="GO:0008206">
    <property type="term" value="P:bile acid metabolic process"/>
    <property type="evidence" value="ECO:0007669"/>
    <property type="project" value="UniProtKB-ARBA"/>
</dbReference>
<dbReference type="Proteomes" id="UP000307943">
    <property type="component" value="Unassembled WGS sequence"/>
</dbReference>
<gene>
    <name evidence="3" type="ORF">FE784_38905</name>
</gene>
<dbReference type="Gene3D" id="3.40.50.720">
    <property type="entry name" value="NAD(P)-binding Rossmann-like Domain"/>
    <property type="match status" value="1"/>
</dbReference>
<name>A0A5C4SWG6_9BACL</name>
<dbReference type="Pfam" id="PF13561">
    <property type="entry name" value="adh_short_C2"/>
    <property type="match status" value="1"/>
</dbReference>
<keyword evidence="2 3" id="KW-0560">Oxidoreductase</keyword>
<dbReference type="PRINTS" id="PR00081">
    <property type="entry name" value="GDHRDH"/>
</dbReference>
<accession>A0A5C4SWG6</accession>
<dbReference type="GO" id="GO:0047936">
    <property type="term" value="F:glucose 1-dehydrogenase [NAD(P)+] activity"/>
    <property type="evidence" value="ECO:0007669"/>
    <property type="project" value="UniProtKB-EC"/>
</dbReference>
<evidence type="ECO:0000313" key="3">
    <source>
        <dbReference type="EMBL" id="TNJ56494.1"/>
    </source>
</evidence>
<proteinExistence type="inferred from homology"/>
<keyword evidence="4" id="KW-1185">Reference proteome</keyword>
<dbReference type="PROSITE" id="PS00061">
    <property type="entry name" value="ADH_SHORT"/>
    <property type="match status" value="1"/>
</dbReference>
<protein>
    <submittedName>
        <fullName evidence="3">Glucose 1-dehydrogenase</fullName>
        <ecNumber evidence="3">1.1.1.47</ecNumber>
    </submittedName>
</protein>
<evidence type="ECO:0000256" key="1">
    <source>
        <dbReference type="ARBA" id="ARBA00006484"/>
    </source>
</evidence>